<proteinExistence type="predicted"/>
<protein>
    <recommendedName>
        <fullName evidence="2">Potassium efflux system KefA</fullName>
    </recommendedName>
</protein>
<reference evidence="1" key="1">
    <citation type="submission" date="2019-05" db="EMBL/GenBank/DDBJ databases">
        <authorList>
            <consortium name="Pathogen Informatics"/>
        </authorList>
    </citation>
    <scope>NUCLEOTIDE SEQUENCE [LARGE SCALE GENOMIC DNA]</scope>
    <source>
        <strain evidence="1">NCTC12965</strain>
    </source>
</reference>
<name>A0A4U9U644_SERFO</name>
<sequence>MLSIHRYDQVITDFPVHLFVVRLTTAPLANAAQQSAAAVELSPQEIAASLKNYQKQLDTIKQQVSKASSDGQLNKLFEATQVLATDAEKLTTDLQPMQVKLQAQLDVLGPQPEPG</sequence>
<dbReference type="EMBL" id="CABEEZ010000053">
    <property type="protein sequence ID" value="VTR27587.1"/>
    <property type="molecule type" value="Genomic_DNA"/>
</dbReference>
<gene>
    <name evidence="1" type="ORF">NCTC12965_02582</name>
</gene>
<organism evidence="1">
    <name type="scientific">Serratia fonticola</name>
    <dbReference type="NCBI Taxonomy" id="47917"/>
    <lineage>
        <taxon>Bacteria</taxon>
        <taxon>Pseudomonadati</taxon>
        <taxon>Pseudomonadota</taxon>
        <taxon>Gammaproteobacteria</taxon>
        <taxon>Enterobacterales</taxon>
        <taxon>Yersiniaceae</taxon>
        <taxon>Serratia</taxon>
    </lineage>
</organism>
<evidence type="ECO:0008006" key="2">
    <source>
        <dbReference type="Google" id="ProtNLM"/>
    </source>
</evidence>
<dbReference type="AlphaFoldDB" id="A0A4U9U644"/>
<accession>A0A4U9U644</accession>
<evidence type="ECO:0000313" key="1">
    <source>
        <dbReference type="EMBL" id="VTR27587.1"/>
    </source>
</evidence>